<name>A0A9D1NV74_9FIRM</name>
<evidence type="ECO:0000256" key="1">
    <source>
        <dbReference type="SAM" id="Phobius"/>
    </source>
</evidence>
<keyword evidence="1" id="KW-1133">Transmembrane helix</keyword>
<dbReference type="AlphaFoldDB" id="A0A9D1NV74"/>
<accession>A0A9D1NV74</accession>
<evidence type="ECO:0000313" key="3">
    <source>
        <dbReference type="Proteomes" id="UP000886723"/>
    </source>
</evidence>
<dbReference type="Proteomes" id="UP000886723">
    <property type="component" value="Unassembled WGS sequence"/>
</dbReference>
<feature type="transmembrane region" description="Helical" evidence="1">
    <location>
        <begin position="81"/>
        <end position="102"/>
    </location>
</feature>
<dbReference type="InterPro" id="IPR046140">
    <property type="entry name" value="DUF6142"/>
</dbReference>
<comment type="caution">
    <text evidence="2">The sequence shown here is derived from an EMBL/GenBank/DDBJ whole genome shotgun (WGS) entry which is preliminary data.</text>
</comment>
<dbReference type="EMBL" id="DVON01000224">
    <property type="protein sequence ID" value="HIV13579.1"/>
    <property type="molecule type" value="Genomic_DNA"/>
</dbReference>
<organism evidence="2 3">
    <name type="scientific">Candidatus Pullilachnospira stercoravium</name>
    <dbReference type="NCBI Taxonomy" id="2840913"/>
    <lineage>
        <taxon>Bacteria</taxon>
        <taxon>Bacillati</taxon>
        <taxon>Bacillota</taxon>
        <taxon>Clostridia</taxon>
        <taxon>Lachnospirales</taxon>
        <taxon>Lachnospiraceae</taxon>
        <taxon>Lachnospiraceae incertae sedis</taxon>
        <taxon>Candidatus Pullilachnospira</taxon>
    </lineage>
</organism>
<reference evidence="2" key="1">
    <citation type="submission" date="2020-10" db="EMBL/GenBank/DDBJ databases">
        <authorList>
            <person name="Gilroy R."/>
        </authorList>
    </citation>
    <scope>NUCLEOTIDE SEQUENCE</scope>
    <source>
        <strain evidence="2">ChiBcec2-4451</strain>
    </source>
</reference>
<feature type="transmembrane region" description="Helical" evidence="1">
    <location>
        <begin position="21"/>
        <end position="42"/>
    </location>
</feature>
<feature type="transmembrane region" description="Helical" evidence="1">
    <location>
        <begin position="48"/>
        <end position="69"/>
    </location>
</feature>
<evidence type="ECO:0000313" key="2">
    <source>
        <dbReference type="EMBL" id="HIV13579.1"/>
    </source>
</evidence>
<keyword evidence="1" id="KW-0812">Transmembrane</keyword>
<sequence length="104" mass="11550">MKKRFKYAFTRKKETDGGFSSMIFAGISLCLFLLSAVLSFIWQGNAGTWVGVLGLMAALFAAVGFWIGIRSFKERDRNYRFSALGSMANGVFFVGWLALFLIGV</sequence>
<keyword evidence="1" id="KW-0472">Membrane</keyword>
<dbReference type="Pfam" id="PF19639">
    <property type="entry name" value="DUF6142"/>
    <property type="match status" value="1"/>
</dbReference>
<protein>
    <submittedName>
        <fullName evidence="2">Uncharacterized protein</fullName>
    </submittedName>
</protein>
<proteinExistence type="predicted"/>
<reference evidence="2" key="2">
    <citation type="journal article" date="2021" name="PeerJ">
        <title>Extensive microbial diversity within the chicken gut microbiome revealed by metagenomics and culture.</title>
        <authorList>
            <person name="Gilroy R."/>
            <person name="Ravi A."/>
            <person name="Getino M."/>
            <person name="Pursley I."/>
            <person name="Horton D.L."/>
            <person name="Alikhan N.F."/>
            <person name="Baker D."/>
            <person name="Gharbi K."/>
            <person name="Hall N."/>
            <person name="Watson M."/>
            <person name="Adriaenssens E.M."/>
            <person name="Foster-Nyarko E."/>
            <person name="Jarju S."/>
            <person name="Secka A."/>
            <person name="Antonio M."/>
            <person name="Oren A."/>
            <person name="Chaudhuri R.R."/>
            <person name="La Ragione R."/>
            <person name="Hildebrand F."/>
            <person name="Pallen M.J."/>
        </authorList>
    </citation>
    <scope>NUCLEOTIDE SEQUENCE</scope>
    <source>
        <strain evidence="2">ChiBcec2-4451</strain>
    </source>
</reference>
<gene>
    <name evidence="2" type="ORF">IAA63_10630</name>
</gene>